<gene>
    <name evidence="1" type="ORF">DRJ00_06080</name>
</gene>
<proteinExistence type="predicted"/>
<evidence type="ECO:0000313" key="1">
    <source>
        <dbReference type="EMBL" id="RLE08562.1"/>
    </source>
</evidence>
<reference evidence="1 2" key="1">
    <citation type="submission" date="2018-06" db="EMBL/GenBank/DDBJ databases">
        <title>Extensive metabolic versatility and redundancy in microbially diverse, dynamic hydrothermal sediments.</title>
        <authorList>
            <person name="Dombrowski N."/>
            <person name="Teske A."/>
            <person name="Baker B.J."/>
        </authorList>
    </citation>
    <scope>NUCLEOTIDE SEQUENCE [LARGE SCALE GENOMIC DNA]</scope>
    <source>
        <strain evidence="1">B47_G16</strain>
    </source>
</reference>
<dbReference type="EMBL" id="QMPZ01000090">
    <property type="protein sequence ID" value="RLE08562.1"/>
    <property type="molecule type" value="Genomic_DNA"/>
</dbReference>
<dbReference type="Proteomes" id="UP000279422">
    <property type="component" value="Unassembled WGS sequence"/>
</dbReference>
<protein>
    <submittedName>
        <fullName evidence="1">Uncharacterized protein</fullName>
    </submittedName>
</protein>
<name>A0A497E2T5_UNCAE</name>
<dbReference type="AlphaFoldDB" id="A0A497E2T5"/>
<organism evidence="1 2">
    <name type="scientific">Aerophobetes bacterium</name>
    <dbReference type="NCBI Taxonomy" id="2030807"/>
    <lineage>
        <taxon>Bacteria</taxon>
        <taxon>Candidatus Aerophobota</taxon>
    </lineage>
</organism>
<sequence>MDNQNDRKYMISSGDISLELSMDGEITSVTLKDKKIKRNLSGSTNLAGCNPQGKIVSKKLEAGGVEFTKNLVDKRNCRQCTLIERFIPAEDSLRWEVEIWGQGETWSTPIETQLNYPHTESAKFWTAWADARHGKIALMSNTEQIAQGILPAVANGSNWNWSDPLIPVPFSNMKLWYGAPHYDYNNPRIGYCPVQTDVFCIPIATIIEEKEDIGFSLVLSLEDTLLDVTLETSEEGKIVFSRLFHRISNNKPTCFSMDLVKHKGDWRDGLGWMSQHYSTFFNPPNPKTYEIAGTGAYSIYEGDFDVTKMKRMSFRVNWKASFDFPYMGMFLPPVEDNKKWTSFGGRKTSIAQMRFYSHKMRKMGFHVLNYFNVAEFGTNVKYPAPRRKTRKESDLWQNCNDFLYTKLADAILYVPKDAKSVDTIYGRLSPNKPYYSWENSIVLDPGEPVWQEFLIDQVKRHICKIPDSAGICIDRMDWLRLYNDRRDDGVSWFGDKPTRSLLISWQDLMNKIGPLMHKADKVIYCNNHTKRIELLRQIDGLFDEFAYAGASMNTSALLGVYKPVLGWVRWKEDFQPNPDLFFQKCLYLGIYPMAPFPGNDHSILPNKSIEKYYLDYGPLLNAMRGKKWVLRPHVIEVKDHLAKANIFKVPGGFIIPVVFGGEVSRAKVIIRNLPDTIESKIEAIHPGSEKWISVNACRTDKSIEIDVPLQRGCAMVRIR</sequence>
<accession>A0A497E2T5</accession>
<evidence type="ECO:0000313" key="2">
    <source>
        <dbReference type="Proteomes" id="UP000279422"/>
    </source>
</evidence>
<comment type="caution">
    <text evidence="1">The sequence shown here is derived from an EMBL/GenBank/DDBJ whole genome shotgun (WGS) entry which is preliminary data.</text>
</comment>